<keyword evidence="3" id="KW-1185">Reference proteome</keyword>
<evidence type="ECO:0000313" key="2">
    <source>
        <dbReference type="EMBL" id="OCB84279.1"/>
    </source>
</evidence>
<dbReference type="PANTHER" id="PTHR10695:SF46">
    <property type="entry name" value="BIFUNCTIONAL COENZYME A SYNTHASE-RELATED"/>
    <property type="match status" value="1"/>
</dbReference>
<keyword evidence="2" id="KW-0808">Transferase</keyword>
<protein>
    <submittedName>
        <fullName evidence="2">Nucleotidylyl transferase</fullName>
    </submittedName>
</protein>
<proteinExistence type="predicted"/>
<dbReference type="CDD" id="cd02164">
    <property type="entry name" value="PPAT_CoAS"/>
    <property type="match status" value="1"/>
</dbReference>
<gene>
    <name evidence="2" type="ORF">A7U60_g8958</name>
</gene>
<dbReference type="GO" id="GO:0004140">
    <property type="term" value="F:dephospho-CoA kinase activity"/>
    <property type="evidence" value="ECO:0007669"/>
    <property type="project" value="TreeGrafter"/>
</dbReference>
<dbReference type="AlphaFoldDB" id="A0A9Q5HQW6"/>
<dbReference type="InterPro" id="IPR014729">
    <property type="entry name" value="Rossmann-like_a/b/a_fold"/>
</dbReference>
<dbReference type="GO" id="GO:0015937">
    <property type="term" value="P:coenzyme A biosynthetic process"/>
    <property type="evidence" value="ECO:0007669"/>
    <property type="project" value="TreeGrafter"/>
</dbReference>
<evidence type="ECO:0000259" key="1">
    <source>
        <dbReference type="Pfam" id="PF01467"/>
    </source>
</evidence>
<accession>A0A9Q5HQW6</accession>
<dbReference type="Proteomes" id="UP000757232">
    <property type="component" value="Unassembled WGS sequence"/>
</dbReference>
<dbReference type="PANTHER" id="PTHR10695">
    <property type="entry name" value="DEPHOSPHO-COA KINASE-RELATED"/>
    <property type="match status" value="1"/>
</dbReference>
<reference evidence="2" key="1">
    <citation type="submission" date="2016-06" db="EMBL/GenBank/DDBJ databases">
        <title>Draft Genome sequence of the fungus Inonotus baumii.</title>
        <authorList>
            <person name="Zhu H."/>
            <person name="Lin W."/>
        </authorList>
    </citation>
    <scope>NUCLEOTIDE SEQUENCE</scope>
    <source>
        <strain evidence="2">821</strain>
    </source>
</reference>
<evidence type="ECO:0000313" key="3">
    <source>
        <dbReference type="Proteomes" id="UP000757232"/>
    </source>
</evidence>
<sequence length="324" mass="36240">MSVSFSHAILLLKPANLHDVHRFLPAVASATDRTTERLLIVIFSELFNKDSKLSYTGCWNDLQSILASVYVESTYVSHREDRVLMDVDVLLRGFDSEVLLDRNDRWEGIFRLDGDSTTYPLPQWTSALPVTSFKSSEQPPIEPPNDYIEASASHSSTFPVVALGGTFDHLHSGHKILLSMAAWIANEKVIIGVTGDKLLQNKSNKEVLESPEVRMGRVRRFMEFFKPGLVYDVVPIDDVYGPTAVDPNIQALVVSKETLAGASAIAKFRKEKNLPELECFVIDVISATSANLDAEDMEMLREAKMSSTFIREYIVSRGLKKNDE</sequence>
<dbReference type="Gene3D" id="3.40.50.620">
    <property type="entry name" value="HUPs"/>
    <property type="match status" value="1"/>
</dbReference>
<dbReference type="OrthoDB" id="330671at2759"/>
<feature type="domain" description="Cytidyltransferase-like" evidence="1">
    <location>
        <begin position="163"/>
        <end position="312"/>
    </location>
</feature>
<dbReference type="NCBIfam" id="TIGR00125">
    <property type="entry name" value="cyt_tran_rel"/>
    <property type="match status" value="1"/>
</dbReference>
<comment type="caution">
    <text evidence="2">The sequence shown here is derived from an EMBL/GenBank/DDBJ whole genome shotgun (WGS) entry which is preliminary data.</text>
</comment>
<dbReference type="Pfam" id="PF01467">
    <property type="entry name" value="CTP_transf_like"/>
    <property type="match status" value="1"/>
</dbReference>
<dbReference type="SUPFAM" id="SSF52374">
    <property type="entry name" value="Nucleotidylyl transferase"/>
    <property type="match status" value="1"/>
</dbReference>
<organism evidence="2 3">
    <name type="scientific">Sanghuangporus baumii</name>
    <name type="common">Phellinus baumii</name>
    <dbReference type="NCBI Taxonomy" id="108892"/>
    <lineage>
        <taxon>Eukaryota</taxon>
        <taxon>Fungi</taxon>
        <taxon>Dikarya</taxon>
        <taxon>Basidiomycota</taxon>
        <taxon>Agaricomycotina</taxon>
        <taxon>Agaricomycetes</taxon>
        <taxon>Hymenochaetales</taxon>
        <taxon>Hymenochaetaceae</taxon>
        <taxon>Sanghuangporus</taxon>
    </lineage>
</organism>
<name>A0A9Q5HQW6_SANBA</name>
<dbReference type="InterPro" id="IPR004821">
    <property type="entry name" value="Cyt_trans-like"/>
</dbReference>
<dbReference type="EMBL" id="LNZH02000216">
    <property type="protein sequence ID" value="OCB84279.1"/>
    <property type="molecule type" value="Genomic_DNA"/>
</dbReference>